<dbReference type="AlphaFoldDB" id="A0A3S4QWB2"/>
<protein>
    <submittedName>
        <fullName evidence="1">GLPGLI family protein</fullName>
    </submittedName>
</protein>
<evidence type="ECO:0000313" key="1">
    <source>
        <dbReference type="EMBL" id="VEE07406.1"/>
    </source>
</evidence>
<sequence>MKKHFIIFVLILSSFIYGQQSIQVTYETINKPKINYNGFTLSQNQKEEIERQVLQNAKKPEKYVLYYDDGNSFFERDPNEKLSPREQKTEFFRLSNKKGYYRLRDYIVEEFYGYYPVDDVSIEYTDEKQTIENYNCKAALYKNGDIVSKVWYTEDIPVSAGPYDYYNVPGLILKVESPNILCYAVNISKKVDKKEVKMMDSALKVYEGDELKRKIAEGREKMIGSSQKKAEELMKTIQNK</sequence>
<name>A0A3S4QWB2_CHRGE</name>
<proteinExistence type="predicted"/>
<dbReference type="InterPro" id="IPR005901">
    <property type="entry name" value="GLPGLI"/>
</dbReference>
<reference evidence="1 2" key="1">
    <citation type="submission" date="2018-12" db="EMBL/GenBank/DDBJ databases">
        <authorList>
            <consortium name="Pathogen Informatics"/>
        </authorList>
    </citation>
    <scope>NUCLEOTIDE SEQUENCE [LARGE SCALE GENOMIC DNA]</scope>
    <source>
        <strain evidence="1 2">NCTC11432</strain>
    </source>
</reference>
<dbReference type="STRING" id="525257.HMPREF0204_12319"/>
<dbReference type="Proteomes" id="UP000279227">
    <property type="component" value="Chromosome"/>
</dbReference>
<dbReference type="OrthoDB" id="1256136at2"/>
<accession>A0A3S4QWB2</accession>
<organism evidence="1 2">
    <name type="scientific">Chryseobacterium gleum</name>
    <name type="common">Flavobacterium gleum</name>
    <dbReference type="NCBI Taxonomy" id="250"/>
    <lineage>
        <taxon>Bacteria</taxon>
        <taxon>Pseudomonadati</taxon>
        <taxon>Bacteroidota</taxon>
        <taxon>Flavobacteriia</taxon>
        <taxon>Flavobacteriales</taxon>
        <taxon>Weeksellaceae</taxon>
        <taxon>Chryseobacterium group</taxon>
        <taxon>Chryseobacterium</taxon>
    </lineage>
</organism>
<dbReference type="RefSeq" id="WP_002977391.1">
    <property type="nucleotide sequence ID" value="NZ_CP068486.1"/>
</dbReference>
<dbReference type="KEGG" id="cgle:NCTC11432_02133"/>
<gene>
    <name evidence="1" type="ORF">NCTC11432_02133</name>
</gene>
<dbReference type="GeneID" id="93020758"/>
<dbReference type="NCBIfam" id="TIGR01200">
    <property type="entry name" value="GLPGLI"/>
    <property type="match status" value="1"/>
</dbReference>
<evidence type="ECO:0000313" key="2">
    <source>
        <dbReference type="Proteomes" id="UP000279227"/>
    </source>
</evidence>
<dbReference type="EMBL" id="LR134289">
    <property type="protein sequence ID" value="VEE07406.1"/>
    <property type="molecule type" value="Genomic_DNA"/>
</dbReference>
<dbReference type="Pfam" id="PF09697">
    <property type="entry name" value="Porph_ging"/>
    <property type="match status" value="1"/>
</dbReference>